<dbReference type="InterPro" id="IPR008995">
    <property type="entry name" value="Mo/tungstate-bd_C_term_dom"/>
</dbReference>
<dbReference type="EMBL" id="CP059734">
    <property type="protein sequence ID" value="WDE08876.1"/>
    <property type="molecule type" value="Genomic_DNA"/>
</dbReference>
<evidence type="ECO:0000313" key="9">
    <source>
        <dbReference type="Proteomes" id="UP000032352"/>
    </source>
</evidence>
<dbReference type="InterPro" id="IPR000847">
    <property type="entry name" value="LysR_HTH_N"/>
</dbReference>
<dbReference type="Pfam" id="PF00126">
    <property type="entry name" value="HTH_1"/>
    <property type="match status" value="1"/>
</dbReference>
<evidence type="ECO:0000259" key="7">
    <source>
        <dbReference type="PROSITE" id="PS51866"/>
    </source>
</evidence>
<keyword evidence="3 5" id="KW-0500">Molybdenum</keyword>
<feature type="region of interest" description="Required for dimer formation and molybdate binding" evidence="6">
    <location>
        <begin position="130"/>
        <end position="138"/>
    </location>
</feature>
<feature type="domain" description="Mop" evidence="7">
    <location>
        <begin position="200"/>
        <end position="266"/>
    </location>
</feature>
<keyword evidence="4" id="KW-0677">Repeat</keyword>
<dbReference type="InterPro" id="IPR051815">
    <property type="entry name" value="Molybdate_resp_trans_reg"/>
</dbReference>
<dbReference type="RefSeq" id="WP_044840296.1">
    <property type="nucleotide sequence ID" value="NZ_CP059734.1"/>
</dbReference>
<keyword evidence="2 5" id="KW-0813">Transport</keyword>
<evidence type="ECO:0000256" key="2">
    <source>
        <dbReference type="ARBA" id="ARBA00022448"/>
    </source>
</evidence>
<dbReference type="Pfam" id="PF03459">
    <property type="entry name" value="TOBE"/>
    <property type="match status" value="2"/>
</dbReference>
<feature type="domain" description="Mop" evidence="7">
    <location>
        <begin position="129"/>
        <end position="195"/>
    </location>
</feature>
<dbReference type="PIRSF" id="PIRSF005763">
    <property type="entry name" value="Txn_reg_ModE"/>
    <property type="match status" value="1"/>
</dbReference>
<dbReference type="GO" id="GO:0030151">
    <property type="term" value="F:molybdenum ion binding"/>
    <property type="evidence" value="ECO:0007669"/>
    <property type="project" value="UniProtKB-UniRule"/>
</dbReference>
<dbReference type="InterPro" id="IPR036390">
    <property type="entry name" value="WH_DNA-bd_sf"/>
</dbReference>
<dbReference type="InterPro" id="IPR036388">
    <property type="entry name" value="WH-like_DNA-bd_sf"/>
</dbReference>
<dbReference type="SUPFAM" id="SSF46785">
    <property type="entry name" value="Winged helix' DNA-binding domain"/>
    <property type="match status" value="1"/>
</dbReference>
<comment type="similarity">
    <text evidence="1 5">Belongs to the ModE family.</text>
</comment>
<protein>
    <submittedName>
        <fullName evidence="8">TOBE domain-containing protein</fullName>
    </submittedName>
</protein>
<proteinExistence type="inferred from homology"/>
<evidence type="ECO:0000256" key="1">
    <source>
        <dbReference type="ARBA" id="ARBA00008110"/>
    </source>
</evidence>
<dbReference type="Gene3D" id="2.40.50.100">
    <property type="match status" value="2"/>
</dbReference>
<dbReference type="Gene3D" id="1.10.10.10">
    <property type="entry name" value="Winged helix-like DNA-binding domain superfamily/Winged helix DNA-binding domain"/>
    <property type="match status" value="1"/>
</dbReference>
<dbReference type="GO" id="GO:0003700">
    <property type="term" value="F:DNA-binding transcription factor activity"/>
    <property type="evidence" value="ECO:0007669"/>
    <property type="project" value="InterPro"/>
</dbReference>
<evidence type="ECO:0000256" key="5">
    <source>
        <dbReference type="PIRNR" id="PIRNR005763"/>
    </source>
</evidence>
<name>A0AAE9Z8T5_9GAMM</name>
<accession>A0AAE9Z8T5</accession>
<dbReference type="InterPro" id="IPR005116">
    <property type="entry name" value="Transp-assoc_OB_typ1"/>
</dbReference>
<dbReference type="SUPFAM" id="SSF50331">
    <property type="entry name" value="MOP-like"/>
    <property type="match status" value="2"/>
</dbReference>
<dbReference type="AlphaFoldDB" id="A0AAE9Z8T5"/>
<dbReference type="NCBIfam" id="TIGR00638">
    <property type="entry name" value="Mop"/>
    <property type="match status" value="2"/>
</dbReference>
<reference evidence="8 9" key="1">
    <citation type="journal article" date="2015" name="Genome Announc.">
        <title>Draft Genome Sequences of Marine Isolates of Thalassomonas viridans and Thalassomonas actiniarum.</title>
        <authorList>
            <person name="Olonade I."/>
            <person name="van Zyl L.J."/>
            <person name="Trindade M."/>
        </authorList>
    </citation>
    <scope>NUCLEOTIDE SEQUENCE [LARGE SCALE GENOMIC DNA]</scope>
    <source>
        <strain evidence="8 9">XOM25</strain>
    </source>
</reference>
<dbReference type="GO" id="GO:0015689">
    <property type="term" value="P:molybdate ion transport"/>
    <property type="evidence" value="ECO:0007669"/>
    <property type="project" value="UniProtKB-UniRule"/>
</dbReference>
<dbReference type="InterPro" id="IPR004606">
    <property type="entry name" value="Mop_domain"/>
</dbReference>
<evidence type="ECO:0000313" key="8">
    <source>
        <dbReference type="EMBL" id="WDE08876.1"/>
    </source>
</evidence>
<gene>
    <name evidence="8" type="ORF">SG34_033845</name>
</gene>
<organism evidence="8 9">
    <name type="scientific">Thalassomonas viridans</name>
    <dbReference type="NCBI Taxonomy" id="137584"/>
    <lineage>
        <taxon>Bacteria</taxon>
        <taxon>Pseudomonadati</taxon>
        <taxon>Pseudomonadota</taxon>
        <taxon>Gammaproteobacteria</taxon>
        <taxon>Alteromonadales</taxon>
        <taxon>Colwelliaceae</taxon>
        <taxon>Thalassomonas</taxon>
    </lineage>
</organism>
<sequence>MSQEKNTELKGDLFLLSDNKQAFAMAQIELLTAIKNCGSISAAAKQAGISYKTAWDRIDAMNNMSEQPLVVRVAGGAKGGGSQLTRLGEKIIDGFDAMQQEHQNFIARMGSKLHSLQDVANFIRSGNMQTSARNQFRGQITRIIPGAVNAEVVLELSESQTVTAIITNDSLQQLNLKTGSQVIALVKASWVLLSKETGLKTSARNQLTGTITRICEGAVNSDITVDLGAGKSISAVITHSSCKEMGLQQGDNVCAFFKASNVILMAE</sequence>
<dbReference type="PROSITE" id="PS51866">
    <property type="entry name" value="MOP"/>
    <property type="match status" value="2"/>
</dbReference>
<dbReference type="KEGG" id="tvd:SG34_033845"/>
<evidence type="ECO:0000256" key="6">
    <source>
        <dbReference type="PIRSR" id="PIRSR005763-1"/>
    </source>
</evidence>
<dbReference type="InterPro" id="IPR016462">
    <property type="entry name" value="ModE"/>
</dbReference>
<dbReference type="Proteomes" id="UP000032352">
    <property type="component" value="Chromosome pTvir"/>
</dbReference>
<evidence type="ECO:0000256" key="4">
    <source>
        <dbReference type="ARBA" id="ARBA00022737"/>
    </source>
</evidence>
<dbReference type="PANTHER" id="PTHR30432">
    <property type="entry name" value="TRANSCRIPTIONAL REGULATOR MODE"/>
    <property type="match status" value="1"/>
</dbReference>
<keyword evidence="9" id="KW-1185">Reference proteome</keyword>
<dbReference type="PANTHER" id="PTHR30432:SF1">
    <property type="entry name" value="DNA-BINDING TRANSCRIPTIONAL DUAL REGULATOR MODE"/>
    <property type="match status" value="1"/>
</dbReference>
<evidence type="ECO:0000256" key="3">
    <source>
        <dbReference type="ARBA" id="ARBA00022505"/>
    </source>
</evidence>
<reference evidence="8 9" key="2">
    <citation type="journal article" date="2022" name="Mar. Drugs">
        <title>Bioassay-Guided Fractionation Leads to the Detection of Cholic Acid Generated by the Rare Thalassomonas sp.</title>
        <authorList>
            <person name="Pheiffer F."/>
            <person name="Schneider Y.K."/>
            <person name="Hansen E.H."/>
            <person name="Andersen J.H."/>
            <person name="Isaksson J."/>
            <person name="Busche T."/>
            <person name="R C."/>
            <person name="Kalinowski J."/>
            <person name="Zyl L.V."/>
            <person name="Trindade M."/>
        </authorList>
    </citation>
    <scope>NUCLEOTIDE SEQUENCE [LARGE SCALE GENOMIC DNA]</scope>
    <source>
        <strain evidence="8 9">XOM25</strain>
    </source>
</reference>